<proteinExistence type="predicted"/>
<keyword evidence="4" id="KW-1185">Reference proteome</keyword>
<feature type="region of interest" description="Disordered" evidence="1">
    <location>
        <begin position="27"/>
        <end position="165"/>
    </location>
</feature>
<dbReference type="RefSeq" id="XP_002180704.1">
    <property type="nucleotide sequence ID" value="XM_002180668.1"/>
</dbReference>
<feature type="compositionally biased region" description="Basic residues" evidence="1">
    <location>
        <begin position="45"/>
        <end position="60"/>
    </location>
</feature>
<dbReference type="AlphaFoldDB" id="B7G0M1"/>
<accession>B7G0M1</accession>
<evidence type="ECO:0000313" key="4">
    <source>
        <dbReference type="Proteomes" id="UP000000759"/>
    </source>
</evidence>
<dbReference type="GeneID" id="7201210"/>
<protein>
    <submittedName>
        <fullName evidence="3">Uncharacterized protein</fullName>
    </submittedName>
</protein>
<feature type="compositionally biased region" description="Low complexity" evidence="1">
    <location>
        <begin position="143"/>
        <end position="154"/>
    </location>
</feature>
<feature type="chain" id="PRO_5002855690" evidence="2">
    <location>
        <begin position="20"/>
        <end position="506"/>
    </location>
</feature>
<keyword evidence="2" id="KW-0732">Signal</keyword>
<sequence length="506" mass="52918">MKVALALVTAYSIAVVTDAAITFSDLEAGTTNGSSEPSDEQRLRPFSRKNSGHGRTLKNKKSNETPSGSGGKGDTFPVGSEPPSPSPKSGGERPAALPPYSTGSGKSKRKQPEESRSMKKSDKLKIESSTSSKSGKGSGSGKRSGSSKADSSQGKGKGKGKGGGVETAAPIGCASDVAQTILSQVNEVITRNPERCCSFDGPTAVFVTHALADSSTISGFEPFWDNIYGGIESASDSAGTCFVMTGYDSQATPTRDLADILVEVNLVASTIGGVSAMMSTDPSEDVSLIQTIRGIASNPVLPHIGIFNTGYNNVIIEAIVTGFARLPYIGYLQDSDYGKEAGRITLQLLSGTNATPLCFNARPDLTFINDRCATYYNEVTDSSVIPPTGVQCNTASTVDGIVSKIVDANANAVWSHVDCCSAVADAVARVRSMGKSVIAGCMDMDTSGGKVNFITTQPVDLQAFQASTWVNFPLLQEMDGNDGRGVQYFPSLQSLVNTAVFNIVNL</sequence>
<dbReference type="KEGG" id="pti:PHATRDRAFT_36184"/>
<dbReference type="OrthoDB" id="46351at2759"/>
<reference evidence="3 4" key="1">
    <citation type="journal article" date="2008" name="Nature">
        <title>The Phaeodactylum genome reveals the evolutionary history of diatom genomes.</title>
        <authorList>
            <person name="Bowler C."/>
            <person name="Allen A.E."/>
            <person name="Badger J.H."/>
            <person name="Grimwood J."/>
            <person name="Jabbari K."/>
            <person name="Kuo A."/>
            <person name="Maheswari U."/>
            <person name="Martens C."/>
            <person name="Maumus F."/>
            <person name="Otillar R.P."/>
            <person name="Rayko E."/>
            <person name="Salamov A."/>
            <person name="Vandepoele K."/>
            <person name="Beszteri B."/>
            <person name="Gruber A."/>
            <person name="Heijde M."/>
            <person name="Katinka M."/>
            <person name="Mock T."/>
            <person name="Valentin K."/>
            <person name="Verret F."/>
            <person name="Berges J.A."/>
            <person name="Brownlee C."/>
            <person name="Cadoret J.P."/>
            <person name="Chiovitti A."/>
            <person name="Choi C.J."/>
            <person name="Coesel S."/>
            <person name="De Martino A."/>
            <person name="Detter J.C."/>
            <person name="Durkin C."/>
            <person name="Falciatore A."/>
            <person name="Fournet J."/>
            <person name="Haruta M."/>
            <person name="Huysman M.J."/>
            <person name="Jenkins B.D."/>
            <person name="Jiroutova K."/>
            <person name="Jorgensen R.E."/>
            <person name="Joubert Y."/>
            <person name="Kaplan A."/>
            <person name="Kroger N."/>
            <person name="Kroth P.G."/>
            <person name="La Roche J."/>
            <person name="Lindquist E."/>
            <person name="Lommer M."/>
            <person name="Martin-Jezequel V."/>
            <person name="Lopez P.J."/>
            <person name="Lucas S."/>
            <person name="Mangogna M."/>
            <person name="McGinnis K."/>
            <person name="Medlin L.K."/>
            <person name="Montsant A."/>
            <person name="Oudot-Le Secq M.P."/>
            <person name="Napoli C."/>
            <person name="Obornik M."/>
            <person name="Parker M.S."/>
            <person name="Petit J.L."/>
            <person name="Porcel B.M."/>
            <person name="Poulsen N."/>
            <person name="Robison M."/>
            <person name="Rychlewski L."/>
            <person name="Rynearson T.A."/>
            <person name="Schmutz J."/>
            <person name="Shapiro H."/>
            <person name="Siaut M."/>
            <person name="Stanley M."/>
            <person name="Sussman M.R."/>
            <person name="Taylor A.R."/>
            <person name="Vardi A."/>
            <person name="von Dassow P."/>
            <person name="Vyverman W."/>
            <person name="Willis A."/>
            <person name="Wyrwicz L.S."/>
            <person name="Rokhsar D.S."/>
            <person name="Weissenbach J."/>
            <person name="Armbrust E.V."/>
            <person name="Green B.R."/>
            <person name="Van de Peer Y."/>
            <person name="Grigoriev I.V."/>
        </authorList>
    </citation>
    <scope>NUCLEOTIDE SEQUENCE [LARGE SCALE GENOMIC DNA]</scope>
    <source>
        <strain evidence="3 4">CCAP 1055/1</strain>
    </source>
</reference>
<reference evidence="4" key="2">
    <citation type="submission" date="2008-08" db="EMBL/GenBank/DDBJ databases">
        <authorList>
            <consortium name="Diatom Consortium"/>
            <person name="Grigoriev I."/>
            <person name="Grimwood J."/>
            <person name="Kuo A."/>
            <person name="Otillar R.P."/>
            <person name="Salamov A."/>
            <person name="Detter J.C."/>
            <person name="Lindquist E."/>
            <person name="Shapiro H."/>
            <person name="Lucas S."/>
            <person name="Glavina del Rio T."/>
            <person name="Pitluck S."/>
            <person name="Rokhsar D."/>
            <person name="Bowler C."/>
        </authorList>
    </citation>
    <scope>GENOME REANNOTATION</scope>
    <source>
        <strain evidence="4">CCAP 1055/1</strain>
    </source>
</reference>
<dbReference type="Proteomes" id="UP000000759">
    <property type="component" value="Chromosome 9"/>
</dbReference>
<dbReference type="InParanoid" id="B7G0M1"/>
<name>B7G0M1_PHATC</name>
<organism evidence="3 4">
    <name type="scientific">Phaeodactylum tricornutum (strain CCAP 1055/1)</name>
    <dbReference type="NCBI Taxonomy" id="556484"/>
    <lineage>
        <taxon>Eukaryota</taxon>
        <taxon>Sar</taxon>
        <taxon>Stramenopiles</taxon>
        <taxon>Ochrophyta</taxon>
        <taxon>Bacillariophyta</taxon>
        <taxon>Bacillariophyceae</taxon>
        <taxon>Bacillariophycidae</taxon>
        <taxon>Naviculales</taxon>
        <taxon>Phaeodactylaceae</taxon>
        <taxon>Phaeodactylum</taxon>
    </lineage>
</organism>
<gene>
    <name evidence="3" type="ORF">PHATRDRAFT_36184</name>
</gene>
<dbReference type="PaxDb" id="2850-Phatr36184"/>
<feature type="signal peptide" evidence="2">
    <location>
        <begin position="1"/>
        <end position="19"/>
    </location>
</feature>
<evidence type="ECO:0000256" key="1">
    <source>
        <dbReference type="SAM" id="MobiDB-lite"/>
    </source>
</evidence>
<feature type="compositionally biased region" description="Basic and acidic residues" evidence="1">
    <location>
        <begin position="110"/>
        <end position="126"/>
    </location>
</feature>
<dbReference type="HOGENOM" id="CLU_539148_0_0_1"/>
<dbReference type="EMBL" id="CM000612">
    <property type="protein sequence ID" value="EEC48112.1"/>
    <property type="molecule type" value="Genomic_DNA"/>
</dbReference>
<evidence type="ECO:0000313" key="3">
    <source>
        <dbReference type="EMBL" id="EEC48112.1"/>
    </source>
</evidence>
<evidence type="ECO:0000256" key="2">
    <source>
        <dbReference type="SAM" id="SignalP"/>
    </source>
</evidence>